<feature type="region of interest" description="Disordered" evidence="1">
    <location>
        <begin position="1"/>
        <end position="21"/>
    </location>
</feature>
<comment type="caution">
    <text evidence="2">The sequence shown here is derived from an EMBL/GenBank/DDBJ whole genome shotgun (WGS) entry which is preliminary data.</text>
</comment>
<evidence type="ECO:0000313" key="3">
    <source>
        <dbReference type="Proteomes" id="UP001054889"/>
    </source>
</evidence>
<reference evidence="2" key="2">
    <citation type="submission" date="2021-12" db="EMBL/GenBank/DDBJ databases">
        <title>Resequencing data analysis of finger millet.</title>
        <authorList>
            <person name="Hatakeyama M."/>
            <person name="Aluri S."/>
            <person name="Balachadran M.T."/>
            <person name="Sivarajan S.R."/>
            <person name="Poveda L."/>
            <person name="Shimizu-Inatsugi R."/>
            <person name="Schlapbach R."/>
            <person name="Sreeman S.M."/>
            <person name="Shimizu K.K."/>
        </authorList>
    </citation>
    <scope>NUCLEOTIDE SEQUENCE</scope>
</reference>
<dbReference type="EMBL" id="BQKI01000001">
    <property type="protein sequence ID" value="GJM86481.1"/>
    <property type="molecule type" value="Genomic_DNA"/>
</dbReference>
<reference evidence="2" key="1">
    <citation type="journal article" date="2018" name="DNA Res.">
        <title>Multiple hybrid de novo genome assembly of finger millet, an orphan allotetraploid crop.</title>
        <authorList>
            <person name="Hatakeyama M."/>
            <person name="Aluri S."/>
            <person name="Balachadran M.T."/>
            <person name="Sivarajan S.R."/>
            <person name="Patrignani A."/>
            <person name="Gruter S."/>
            <person name="Poveda L."/>
            <person name="Shimizu-Inatsugi R."/>
            <person name="Baeten J."/>
            <person name="Francoijs K.J."/>
            <person name="Nataraja K.N."/>
            <person name="Reddy Y.A.N."/>
            <person name="Phadnis S."/>
            <person name="Ravikumar R.L."/>
            <person name="Schlapbach R."/>
            <person name="Sreeman S.M."/>
            <person name="Shimizu K.K."/>
        </authorList>
    </citation>
    <scope>NUCLEOTIDE SEQUENCE</scope>
</reference>
<sequence>MREAAMEADHERDDARRGGGREWRVGRVDVAEWRAAMAGCRRVRPDSARERRGLSRRQSYPVGLALARPSSEESLLSVIARCQ</sequence>
<gene>
    <name evidence="2" type="primary">ga02345</name>
    <name evidence="2" type="ORF">PR202_ga02345</name>
</gene>
<evidence type="ECO:0000256" key="1">
    <source>
        <dbReference type="SAM" id="MobiDB-lite"/>
    </source>
</evidence>
<keyword evidence="3" id="KW-1185">Reference proteome</keyword>
<accession>A0AAV5BJW9</accession>
<proteinExistence type="predicted"/>
<dbReference type="Proteomes" id="UP001054889">
    <property type="component" value="Unassembled WGS sequence"/>
</dbReference>
<dbReference type="AlphaFoldDB" id="A0AAV5BJW9"/>
<evidence type="ECO:0000313" key="2">
    <source>
        <dbReference type="EMBL" id="GJM86481.1"/>
    </source>
</evidence>
<protein>
    <submittedName>
        <fullName evidence="2">Uncharacterized protein</fullName>
    </submittedName>
</protein>
<organism evidence="2 3">
    <name type="scientific">Eleusine coracana subsp. coracana</name>
    <dbReference type="NCBI Taxonomy" id="191504"/>
    <lineage>
        <taxon>Eukaryota</taxon>
        <taxon>Viridiplantae</taxon>
        <taxon>Streptophyta</taxon>
        <taxon>Embryophyta</taxon>
        <taxon>Tracheophyta</taxon>
        <taxon>Spermatophyta</taxon>
        <taxon>Magnoliopsida</taxon>
        <taxon>Liliopsida</taxon>
        <taxon>Poales</taxon>
        <taxon>Poaceae</taxon>
        <taxon>PACMAD clade</taxon>
        <taxon>Chloridoideae</taxon>
        <taxon>Cynodonteae</taxon>
        <taxon>Eleusininae</taxon>
        <taxon>Eleusine</taxon>
    </lineage>
</organism>
<name>A0AAV5BJW9_ELECO</name>